<sequence length="52" mass="6068">MRVQLFASLKRMPVIGPCGRHKDKAWKQRGRCEAQGFPDCLEIQMRHDRSAQ</sequence>
<accession>A0AAN4U173</accession>
<dbReference type="Proteomes" id="UP000321287">
    <property type="component" value="Unassembled WGS sequence"/>
</dbReference>
<organism evidence="1 2">
    <name type="scientific">Asaia bogorensis NBRC 16594</name>
    <dbReference type="NCBI Taxonomy" id="1231624"/>
    <lineage>
        <taxon>Bacteria</taxon>
        <taxon>Pseudomonadati</taxon>
        <taxon>Pseudomonadota</taxon>
        <taxon>Alphaproteobacteria</taxon>
        <taxon>Acetobacterales</taxon>
        <taxon>Acetobacteraceae</taxon>
        <taxon>Asaia</taxon>
    </lineage>
</organism>
<keyword evidence="2" id="KW-1185">Reference proteome</keyword>
<comment type="caution">
    <text evidence="1">The sequence shown here is derived from an EMBL/GenBank/DDBJ whole genome shotgun (WGS) entry which is preliminary data.</text>
</comment>
<reference evidence="1 2" key="1">
    <citation type="submission" date="2019-07" db="EMBL/GenBank/DDBJ databases">
        <title>Whole genome shotgun sequence of Asaia bogorensis NBRC 16594.</title>
        <authorList>
            <person name="Hosoyama A."/>
            <person name="Uohara A."/>
            <person name="Ohji S."/>
            <person name="Ichikawa N."/>
        </authorList>
    </citation>
    <scope>NUCLEOTIDE SEQUENCE [LARGE SCALE GENOMIC DNA]</scope>
    <source>
        <strain evidence="1 2">NBRC 16594</strain>
    </source>
</reference>
<protein>
    <submittedName>
        <fullName evidence="1">Uncharacterized protein</fullName>
    </submittedName>
</protein>
<evidence type="ECO:0000313" key="1">
    <source>
        <dbReference type="EMBL" id="GEL52017.1"/>
    </source>
</evidence>
<name>A0AAN4U173_9PROT</name>
<dbReference type="AlphaFoldDB" id="A0AAN4U173"/>
<proteinExistence type="predicted"/>
<gene>
    <name evidence="1" type="ORF">ABO01nite_00240</name>
</gene>
<dbReference type="EMBL" id="BJVS01000001">
    <property type="protein sequence ID" value="GEL52017.1"/>
    <property type="molecule type" value="Genomic_DNA"/>
</dbReference>
<evidence type="ECO:0000313" key="2">
    <source>
        <dbReference type="Proteomes" id="UP000321287"/>
    </source>
</evidence>